<dbReference type="SUPFAM" id="SSF54637">
    <property type="entry name" value="Thioesterase/thiol ester dehydrase-isomerase"/>
    <property type="match status" value="2"/>
</dbReference>
<dbReference type="Gene3D" id="3.10.129.10">
    <property type="entry name" value="Hotdog Thioesterase"/>
    <property type="match status" value="1"/>
</dbReference>
<dbReference type="GO" id="GO:0006635">
    <property type="term" value="P:fatty acid beta-oxidation"/>
    <property type="evidence" value="ECO:0007669"/>
    <property type="project" value="TreeGrafter"/>
</dbReference>
<dbReference type="InterPro" id="IPR002539">
    <property type="entry name" value="MaoC-like_dom"/>
</dbReference>
<dbReference type="Proteomes" id="UP001139451">
    <property type="component" value="Unassembled WGS sequence"/>
</dbReference>
<dbReference type="PANTHER" id="PTHR13078">
    <property type="entry name" value="PEROXISOMAL MULTIFUNCTIONAL ENZYME TYPE 2-RELATED"/>
    <property type="match status" value="1"/>
</dbReference>
<organism evidence="3 4">
    <name type="scientific">Sphingomonas tagetis</name>
    <dbReference type="NCBI Taxonomy" id="2949092"/>
    <lineage>
        <taxon>Bacteria</taxon>
        <taxon>Pseudomonadati</taxon>
        <taxon>Pseudomonadota</taxon>
        <taxon>Alphaproteobacteria</taxon>
        <taxon>Sphingomonadales</taxon>
        <taxon>Sphingomonadaceae</taxon>
        <taxon>Sphingomonas</taxon>
    </lineage>
</organism>
<evidence type="ECO:0000313" key="3">
    <source>
        <dbReference type="EMBL" id="MCP3730305.1"/>
    </source>
</evidence>
<evidence type="ECO:0000313" key="4">
    <source>
        <dbReference type="Proteomes" id="UP001139451"/>
    </source>
</evidence>
<evidence type="ECO:0000259" key="1">
    <source>
        <dbReference type="Pfam" id="PF01575"/>
    </source>
</evidence>
<dbReference type="InterPro" id="IPR029069">
    <property type="entry name" value="HotDog_dom_sf"/>
</dbReference>
<protein>
    <submittedName>
        <fullName evidence="3">3-alpha,7-alpha, 12-alpha-trihydroxy-5-beta-cholest-24-enoyl-CoA hydratase</fullName>
    </submittedName>
</protein>
<feature type="domain" description="Peroxisomal multifunctional enzyme type 2-like N-terminal" evidence="2">
    <location>
        <begin position="19"/>
        <end position="148"/>
    </location>
</feature>
<dbReference type="GO" id="GO:0004300">
    <property type="term" value="F:enoyl-CoA hydratase activity"/>
    <property type="evidence" value="ECO:0007669"/>
    <property type="project" value="TreeGrafter"/>
</dbReference>
<proteinExistence type="predicted"/>
<dbReference type="AlphaFoldDB" id="A0A9X2HR17"/>
<dbReference type="InterPro" id="IPR054357">
    <property type="entry name" value="MFE-2_N"/>
</dbReference>
<comment type="caution">
    <text evidence="3">The sequence shown here is derived from an EMBL/GenBank/DDBJ whole genome shotgun (WGS) entry which is preliminary data.</text>
</comment>
<gene>
    <name evidence="3" type="ORF">M9978_07670</name>
</gene>
<dbReference type="Pfam" id="PF01575">
    <property type="entry name" value="MaoC_dehydratas"/>
    <property type="match status" value="1"/>
</dbReference>
<dbReference type="EMBL" id="JAMLDX010000004">
    <property type="protein sequence ID" value="MCP3730305.1"/>
    <property type="molecule type" value="Genomic_DNA"/>
</dbReference>
<dbReference type="PANTHER" id="PTHR13078:SF56">
    <property type="entry name" value="PEROXISOMAL MULTIFUNCTIONAL ENZYME TYPE 2"/>
    <property type="match status" value="1"/>
</dbReference>
<sequence>MPIGSQLLDTHVRTVSSSWTARDCLIYALGVGAGMADPAQELEFTTENTEGKPLRVLPTFVLKAACDSGIDAALEHLHDVDHASMVHGEQSLTQHRELPASGAVETECRFVEVWDKGSGAAVKTRAWVRDARTGALYATCDQTLFFRGHGGWGGPRGPGRPQTATMTGEADVRFTIATRPDQALLYRLSGGLSPVHSDPAYARRAGFAGPILHGVCVLGSVGREFLRRYADGDPARFKFISARFAAPAFPGDDLDVTAWKDGRALAYEVRNQHGQPLLTEGRFEAD</sequence>
<reference evidence="3" key="1">
    <citation type="submission" date="2022-05" db="EMBL/GenBank/DDBJ databases">
        <title>Sphingomonas sp. strain MG17 Genome sequencing and assembly.</title>
        <authorList>
            <person name="Kim I."/>
        </authorList>
    </citation>
    <scope>NUCLEOTIDE SEQUENCE</scope>
    <source>
        <strain evidence="3">MG17</strain>
    </source>
</reference>
<dbReference type="Pfam" id="PF22622">
    <property type="entry name" value="MFE-2_hydrat-2_N"/>
    <property type="match status" value="1"/>
</dbReference>
<evidence type="ECO:0000259" key="2">
    <source>
        <dbReference type="Pfam" id="PF22622"/>
    </source>
</evidence>
<name>A0A9X2HR17_9SPHN</name>
<keyword evidence="4" id="KW-1185">Reference proteome</keyword>
<feature type="domain" description="MaoC-like" evidence="1">
    <location>
        <begin position="172"/>
        <end position="264"/>
    </location>
</feature>
<dbReference type="GO" id="GO:0044594">
    <property type="term" value="F:17-beta-hydroxysteroid dehydrogenase (NAD+) activity"/>
    <property type="evidence" value="ECO:0007669"/>
    <property type="project" value="TreeGrafter"/>
</dbReference>
<accession>A0A9X2HR17</accession>
<dbReference type="GO" id="GO:0003857">
    <property type="term" value="F:(3S)-3-hydroxyacyl-CoA dehydrogenase (NAD+) activity"/>
    <property type="evidence" value="ECO:0007669"/>
    <property type="project" value="TreeGrafter"/>
</dbReference>